<organism evidence="8 9">
    <name type="scientific">Cynoglossus semilaevis</name>
    <name type="common">Tongue sole</name>
    <dbReference type="NCBI Taxonomy" id="244447"/>
    <lineage>
        <taxon>Eukaryota</taxon>
        <taxon>Metazoa</taxon>
        <taxon>Chordata</taxon>
        <taxon>Craniata</taxon>
        <taxon>Vertebrata</taxon>
        <taxon>Euteleostomi</taxon>
        <taxon>Actinopterygii</taxon>
        <taxon>Neopterygii</taxon>
        <taxon>Teleostei</taxon>
        <taxon>Neoteleostei</taxon>
        <taxon>Acanthomorphata</taxon>
        <taxon>Carangaria</taxon>
        <taxon>Pleuronectiformes</taxon>
        <taxon>Pleuronectoidei</taxon>
        <taxon>Cynoglossidae</taxon>
        <taxon>Cynoglossinae</taxon>
        <taxon>Cynoglossus</taxon>
    </lineage>
</organism>
<evidence type="ECO:0000256" key="4">
    <source>
        <dbReference type="ARBA" id="ARBA00022801"/>
    </source>
</evidence>
<protein>
    <submittedName>
        <fullName evidence="8">Galactosamine (N-acetyl)-6-sulfatase</fullName>
    </submittedName>
</protein>
<name>A0A3P8UEL6_CYNSE</name>
<keyword evidence="5" id="KW-0106">Calcium</keyword>
<dbReference type="PROSITE" id="PS00149">
    <property type="entry name" value="SULFATASE_2"/>
    <property type="match status" value="1"/>
</dbReference>
<dbReference type="STRING" id="244447.ENSCSEP00000001673"/>
<evidence type="ECO:0000256" key="1">
    <source>
        <dbReference type="ARBA" id="ARBA00001913"/>
    </source>
</evidence>
<dbReference type="InterPro" id="IPR024607">
    <property type="entry name" value="Sulfatase_CS"/>
</dbReference>
<evidence type="ECO:0000256" key="3">
    <source>
        <dbReference type="ARBA" id="ARBA00022723"/>
    </source>
</evidence>
<dbReference type="GO" id="GO:0005764">
    <property type="term" value="C:lysosome"/>
    <property type="evidence" value="ECO:0007669"/>
    <property type="project" value="UniProtKB-SubCell"/>
</dbReference>
<dbReference type="InterPro" id="IPR017850">
    <property type="entry name" value="Alkaline_phosphatase_core_sf"/>
</dbReference>
<proteinExistence type="inferred from homology"/>
<dbReference type="PROSITE" id="PS00523">
    <property type="entry name" value="SULFATASE_1"/>
    <property type="match status" value="1"/>
</dbReference>
<sequence length="479" mass="53504">MFNTKMSGLALALFTSLICCSLALKSPNESLPNIIIMLMDDMGWGDLGVFGQPSKETPNLDAMAAQGMLFPNFYTANPLCSPSRAALLTGRLPVRNGFYTTNAHARNAYTPQEIVGGISKDEILLPKLLKEKGYTSKLVGKWHLGHRPEHLPLNNGFDEWLGSPNCHFGPYNNIGRPNIPIYFNSEMVGRYYEDEFVIDGKTGESNITMMYLNESMEFILRQSKAHRPFFLYYAPDATHAPVYASKKFLGKSQRGVYGDAVMELDYSVGVILSWLKQLGIDQNTFVFFTSDNGAALYAAKEGGSNGPFLCGKETTFEGGMREPAIAWWPGQIEEGTVSISSHLRNELMAVRLGLYKAHYWTWSNSWQEFNSGINFCPGQEVINVTTHEQRDHTLQPLIFHLGKDPGEKYPIRVLSSEYRDALKSISPIVEQHQKTLVPGAPQLNMCDLAVMNWAPPGCDKIGKCLKGPQSAPWKCEWPH</sequence>
<evidence type="ECO:0000313" key="8">
    <source>
        <dbReference type="Ensembl" id="ENSCSEP00000001673.1"/>
    </source>
</evidence>
<reference evidence="8" key="2">
    <citation type="submission" date="2025-08" db="UniProtKB">
        <authorList>
            <consortium name="Ensembl"/>
        </authorList>
    </citation>
    <scope>IDENTIFICATION</scope>
</reference>
<comment type="similarity">
    <text evidence="2">Belongs to the sulfatase family.</text>
</comment>
<dbReference type="InterPro" id="IPR000917">
    <property type="entry name" value="Sulfatase_N"/>
</dbReference>
<dbReference type="GO" id="GO:0043890">
    <property type="term" value="F:N-acetylgalactosamine-6-sulfatase activity"/>
    <property type="evidence" value="ECO:0007669"/>
    <property type="project" value="UniProtKB-EC"/>
</dbReference>
<dbReference type="FunCoup" id="A0A3P8UEL6">
    <property type="interactions" value="69"/>
</dbReference>
<dbReference type="Ensembl" id="ENSCSET00000001704.1">
    <property type="protein sequence ID" value="ENSCSEP00000001673.1"/>
    <property type="gene ID" value="ENSCSEG00000001134.1"/>
</dbReference>
<dbReference type="Pfam" id="PF00884">
    <property type="entry name" value="Sulfatase"/>
    <property type="match status" value="1"/>
</dbReference>
<evidence type="ECO:0000256" key="5">
    <source>
        <dbReference type="ARBA" id="ARBA00022837"/>
    </source>
</evidence>
<dbReference type="GeneTree" id="ENSGT00940000157787"/>
<keyword evidence="4" id="KW-0378">Hydrolase</keyword>
<feature type="domain" description="Sulfatase N-terminal" evidence="7">
    <location>
        <begin position="32"/>
        <end position="334"/>
    </location>
</feature>
<dbReference type="Gene3D" id="3.40.720.10">
    <property type="entry name" value="Alkaline Phosphatase, subunit A"/>
    <property type="match status" value="1"/>
</dbReference>
<dbReference type="InterPro" id="IPR050738">
    <property type="entry name" value="Sulfatase"/>
</dbReference>
<dbReference type="OMA" id="ESAEYYP"/>
<keyword evidence="6" id="KW-0732">Signal</keyword>
<dbReference type="SUPFAM" id="SSF53649">
    <property type="entry name" value="Alkaline phosphatase-like"/>
    <property type="match status" value="1"/>
</dbReference>
<evidence type="ECO:0000256" key="2">
    <source>
        <dbReference type="ARBA" id="ARBA00008779"/>
    </source>
</evidence>
<keyword evidence="3" id="KW-0479">Metal-binding</keyword>
<dbReference type="PANTHER" id="PTHR42693">
    <property type="entry name" value="ARYLSULFATASE FAMILY MEMBER"/>
    <property type="match status" value="1"/>
</dbReference>
<dbReference type="PANTHER" id="PTHR42693:SF47">
    <property type="entry name" value="N-ACETYLGALACTOSAMINE-6-SULFATASE"/>
    <property type="match status" value="1"/>
</dbReference>
<dbReference type="Pfam" id="PF14707">
    <property type="entry name" value="Sulfatase_C"/>
    <property type="match status" value="1"/>
</dbReference>
<dbReference type="GO" id="GO:0004065">
    <property type="term" value="F:arylsulfatase activity"/>
    <property type="evidence" value="ECO:0007669"/>
    <property type="project" value="TreeGrafter"/>
</dbReference>
<accession>A0A3P8UEL6</accession>
<reference evidence="8" key="3">
    <citation type="submission" date="2025-09" db="UniProtKB">
        <authorList>
            <consortium name="Ensembl"/>
        </authorList>
    </citation>
    <scope>IDENTIFICATION</scope>
</reference>
<comment type="cofactor">
    <cofactor evidence="1">
        <name>Ca(2+)</name>
        <dbReference type="ChEBI" id="CHEBI:29108"/>
    </cofactor>
</comment>
<dbReference type="Gene3D" id="3.30.1120.10">
    <property type="match status" value="1"/>
</dbReference>
<dbReference type="GO" id="GO:0046872">
    <property type="term" value="F:metal ion binding"/>
    <property type="evidence" value="ECO:0007669"/>
    <property type="project" value="UniProtKB-KW"/>
</dbReference>
<dbReference type="InParanoid" id="A0A3P8UEL6"/>
<dbReference type="AlphaFoldDB" id="A0A3P8UEL6"/>
<reference evidence="8 9" key="1">
    <citation type="journal article" date="2014" name="Nat. Genet.">
        <title>Whole-genome sequence of a flatfish provides insights into ZW sex chromosome evolution and adaptation to a benthic lifestyle.</title>
        <authorList>
            <person name="Chen S."/>
            <person name="Zhang G."/>
            <person name="Shao C."/>
            <person name="Huang Q."/>
            <person name="Liu G."/>
            <person name="Zhang P."/>
            <person name="Song W."/>
            <person name="An N."/>
            <person name="Chalopin D."/>
            <person name="Volff J.N."/>
            <person name="Hong Y."/>
            <person name="Li Q."/>
            <person name="Sha Z."/>
            <person name="Zhou H."/>
            <person name="Xie M."/>
            <person name="Yu Q."/>
            <person name="Liu Y."/>
            <person name="Xiang H."/>
            <person name="Wang N."/>
            <person name="Wu K."/>
            <person name="Yang C."/>
            <person name="Zhou Q."/>
            <person name="Liao X."/>
            <person name="Yang L."/>
            <person name="Hu Q."/>
            <person name="Zhang J."/>
            <person name="Meng L."/>
            <person name="Jin L."/>
            <person name="Tian Y."/>
            <person name="Lian J."/>
            <person name="Yang J."/>
            <person name="Miao G."/>
            <person name="Liu S."/>
            <person name="Liang Z."/>
            <person name="Yan F."/>
            <person name="Li Y."/>
            <person name="Sun B."/>
            <person name="Zhang H."/>
            <person name="Zhang J."/>
            <person name="Zhu Y."/>
            <person name="Du M."/>
            <person name="Zhao Y."/>
            <person name="Schartl M."/>
            <person name="Tang Q."/>
            <person name="Wang J."/>
        </authorList>
    </citation>
    <scope>NUCLEOTIDE SEQUENCE</scope>
</reference>
<keyword evidence="9" id="KW-1185">Reference proteome</keyword>
<evidence type="ECO:0000259" key="7">
    <source>
        <dbReference type="Pfam" id="PF00884"/>
    </source>
</evidence>
<feature type="signal peptide" evidence="6">
    <location>
        <begin position="1"/>
        <end position="23"/>
    </location>
</feature>
<dbReference type="Proteomes" id="UP000265120">
    <property type="component" value="Chromosome 5"/>
</dbReference>
<evidence type="ECO:0000313" key="9">
    <source>
        <dbReference type="Proteomes" id="UP000265120"/>
    </source>
</evidence>
<feature type="chain" id="PRO_5046178251" evidence="6">
    <location>
        <begin position="24"/>
        <end position="479"/>
    </location>
</feature>
<evidence type="ECO:0000256" key="6">
    <source>
        <dbReference type="SAM" id="SignalP"/>
    </source>
</evidence>